<dbReference type="InterPro" id="IPR042111">
    <property type="entry name" value="Adenylosuccinate_synth_dom3"/>
</dbReference>
<feature type="binding site" evidence="8">
    <location>
        <position position="40"/>
    </location>
    <ligand>
        <name>Mg(2+)</name>
        <dbReference type="ChEBI" id="CHEBI:18420"/>
    </ligand>
</feature>
<accession>A0A252F7Q0</accession>
<dbReference type="UniPathway" id="UPA00075">
    <property type="reaction ID" value="UER00335"/>
</dbReference>
<keyword evidence="2 8" id="KW-0436">Ligase</keyword>
<keyword evidence="3 8" id="KW-0479">Metal-binding</keyword>
<keyword evidence="8" id="KW-0963">Cytoplasm</keyword>
<comment type="subcellular location">
    <subcellularLocation>
        <location evidence="8">Cytoplasm</location>
    </subcellularLocation>
</comment>
<evidence type="ECO:0000256" key="6">
    <source>
        <dbReference type="ARBA" id="ARBA00022842"/>
    </source>
</evidence>
<dbReference type="InterPro" id="IPR018220">
    <property type="entry name" value="Adenylosuccin_syn_GTP-bd"/>
</dbReference>
<feature type="binding site" description="in other chain" evidence="8">
    <location>
        <position position="238"/>
    </location>
    <ligand>
        <name>IMP</name>
        <dbReference type="ChEBI" id="CHEBI:58053"/>
        <note>ligand shared between dimeric partners</note>
    </ligand>
</feature>
<keyword evidence="5 8" id="KW-0658">Purine biosynthesis</keyword>
<feature type="binding site" description="in other chain" evidence="8">
    <location>
        <position position="302"/>
    </location>
    <ligand>
        <name>IMP</name>
        <dbReference type="ChEBI" id="CHEBI:58053"/>
        <note>ligand shared between dimeric partners</note>
    </ligand>
</feature>
<feature type="active site" evidence="9">
    <location>
        <position position="139"/>
    </location>
</feature>
<dbReference type="CDD" id="cd03108">
    <property type="entry name" value="AdSS"/>
    <property type="match status" value="1"/>
</dbReference>
<protein>
    <recommendedName>
        <fullName evidence="8 10">Adenylosuccinate synthetase</fullName>
        <shortName evidence="8">AMPSase</shortName>
        <shortName evidence="8">AdSS</shortName>
        <ecNumber evidence="8 10">6.3.4.4</ecNumber>
    </recommendedName>
    <alternativeName>
        <fullName evidence="8">IMP--aspartate ligase</fullName>
    </alternativeName>
</protein>
<comment type="similarity">
    <text evidence="8 10">Belongs to the adenylosuccinate synthetase family.</text>
</comment>
<dbReference type="InterPro" id="IPR027417">
    <property type="entry name" value="P-loop_NTPase"/>
</dbReference>
<dbReference type="GO" id="GO:0000287">
    <property type="term" value="F:magnesium ion binding"/>
    <property type="evidence" value="ECO:0007669"/>
    <property type="project" value="UniProtKB-UniRule"/>
</dbReference>
<dbReference type="GO" id="GO:0044208">
    <property type="term" value="P:'de novo' AMP biosynthetic process"/>
    <property type="evidence" value="ECO:0007669"/>
    <property type="project" value="UniProtKB-UniRule"/>
</dbReference>
<feature type="binding site" description="in other chain" evidence="8">
    <location>
        <begin position="38"/>
        <end position="41"/>
    </location>
    <ligand>
        <name>IMP</name>
        <dbReference type="ChEBI" id="CHEBI:58053"/>
        <note>ligand shared between dimeric partners</note>
    </ligand>
</feature>
<dbReference type="SMART" id="SM00788">
    <property type="entry name" value="Adenylsucc_synt"/>
    <property type="match status" value="1"/>
</dbReference>
<gene>
    <name evidence="8" type="primary">purA</name>
    <name evidence="11" type="ORF">CBW42_00780</name>
</gene>
<keyword evidence="4 8" id="KW-0547">Nucleotide-binding</keyword>
<feature type="binding site" description="in other chain" evidence="8">
    <location>
        <begin position="13"/>
        <end position="16"/>
    </location>
    <ligand>
        <name>IMP</name>
        <dbReference type="ChEBI" id="CHEBI:58053"/>
        <note>ligand shared between dimeric partners</note>
    </ligand>
</feature>
<dbReference type="HAMAP" id="MF_00011">
    <property type="entry name" value="Adenylosucc_synth"/>
    <property type="match status" value="1"/>
</dbReference>
<keyword evidence="12" id="KW-1185">Reference proteome</keyword>
<proteinExistence type="inferred from homology"/>
<dbReference type="InterPro" id="IPR033128">
    <property type="entry name" value="Adenylosuccin_syn_Lys_AS"/>
</dbReference>
<dbReference type="Gene3D" id="1.10.300.10">
    <property type="entry name" value="Adenylosuccinate Synthetase, subunit A, domain 2"/>
    <property type="match status" value="1"/>
</dbReference>
<dbReference type="EMBL" id="NHOC01000001">
    <property type="protein sequence ID" value="OUM21793.1"/>
    <property type="molecule type" value="Genomic_DNA"/>
</dbReference>
<dbReference type="InterPro" id="IPR001114">
    <property type="entry name" value="Adenylosuccinate_synthetase"/>
</dbReference>
<keyword evidence="7 8" id="KW-0342">GTP-binding</keyword>
<evidence type="ECO:0000256" key="1">
    <source>
        <dbReference type="ARBA" id="ARBA00011738"/>
    </source>
</evidence>
<feature type="binding site" evidence="8">
    <location>
        <begin position="40"/>
        <end position="42"/>
    </location>
    <ligand>
        <name>GTP</name>
        <dbReference type="ChEBI" id="CHEBI:37565"/>
    </ligand>
</feature>
<dbReference type="PROSITE" id="PS01266">
    <property type="entry name" value="ADENYLOSUCCIN_SYN_1"/>
    <property type="match status" value="1"/>
</dbReference>
<comment type="caution">
    <text evidence="11">The sequence shown here is derived from an EMBL/GenBank/DDBJ whole genome shotgun (WGS) entry which is preliminary data.</text>
</comment>
<dbReference type="GO" id="GO:0005737">
    <property type="term" value="C:cytoplasm"/>
    <property type="evidence" value="ECO:0007669"/>
    <property type="project" value="UniProtKB-SubCell"/>
</dbReference>
<dbReference type="NCBIfam" id="NF002223">
    <property type="entry name" value="PRK01117.1"/>
    <property type="match status" value="1"/>
</dbReference>
<dbReference type="FunFam" id="3.90.170.10:FF:000001">
    <property type="entry name" value="Adenylosuccinate synthetase"/>
    <property type="match status" value="1"/>
</dbReference>
<dbReference type="PANTHER" id="PTHR11846">
    <property type="entry name" value="ADENYLOSUCCINATE SYNTHETASE"/>
    <property type="match status" value="1"/>
</dbReference>
<evidence type="ECO:0000256" key="2">
    <source>
        <dbReference type="ARBA" id="ARBA00022598"/>
    </source>
</evidence>
<dbReference type="Gene3D" id="3.90.170.10">
    <property type="entry name" value="Adenylosuccinate Synthetase, subunit A, domain 3"/>
    <property type="match status" value="1"/>
</dbReference>
<dbReference type="Proteomes" id="UP000194903">
    <property type="component" value="Unassembled WGS sequence"/>
</dbReference>
<dbReference type="Pfam" id="PF00709">
    <property type="entry name" value="Adenylsucc_synt"/>
    <property type="match status" value="1"/>
</dbReference>
<dbReference type="EC" id="6.3.4.4" evidence="8 10"/>
<comment type="subunit">
    <text evidence="1 8">Homodimer.</text>
</comment>
<dbReference type="InterPro" id="IPR042110">
    <property type="entry name" value="Adenylosuccinate_synth_dom2"/>
</dbReference>
<evidence type="ECO:0000256" key="3">
    <source>
        <dbReference type="ARBA" id="ARBA00022723"/>
    </source>
</evidence>
<comment type="pathway">
    <text evidence="8 10">Purine metabolism; AMP biosynthesis via de novo pathway; AMP from IMP: step 1/2.</text>
</comment>
<dbReference type="PROSITE" id="PS00513">
    <property type="entry name" value="ADENYLOSUCCIN_SYN_2"/>
    <property type="match status" value="1"/>
</dbReference>
<feature type="binding site" evidence="8">
    <location>
        <position position="142"/>
    </location>
    <ligand>
        <name>IMP</name>
        <dbReference type="ChEBI" id="CHEBI:58053"/>
        <note>ligand shared between dimeric partners</note>
    </ligand>
</feature>
<dbReference type="GO" id="GO:0046040">
    <property type="term" value="P:IMP metabolic process"/>
    <property type="evidence" value="ECO:0007669"/>
    <property type="project" value="TreeGrafter"/>
</dbReference>
<feature type="binding site" description="in other chain" evidence="8">
    <location>
        <position position="128"/>
    </location>
    <ligand>
        <name>IMP</name>
        <dbReference type="ChEBI" id="CHEBI:58053"/>
        <note>ligand shared between dimeric partners</note>
    </ligand>
</feature>
<dbReference type="AlphaFoldDB" id="A0A252F7Q0"/>
<evidence type="ECO:0000256" key="7">
    <source>
        <dbReference type="ARBA" id="ARBA00023134"/>
    </source>
</evidence>
<evidence type="ECO:0000256" key="8">
    <source>
        <dbReference type="HAMAP-Rule" id="MF_00011"/>
    </source>
</evidence>
<dbReference type="SUPFAM" id="SSF52540">
    <property type="entry name" value="P-loop containing nucleoside triphosphate hydrolases"/>
    <property type="match status" value="1"/>
</dbReference>
<feature type="binding site" evidence="8">
    <location>
        <begin position="12"/>
        <end position="18"/>
    </location>
    <ligand>
        <name>GTP</name>
        <dbReference type="ChEBI" id="CHEBI:37565"/>
    </ligand>
</feature>
<feature type="binding site" evidence="8">
    <location>
        <begin position="298"/>
        <end position="304"/>
    </location>
    <ligand>
        <name>substrate</name>
    </ligand>
</feature>
<organism evidence="11 12">
    <name type="scientific">Butyricicoccus porcorum</name>
    <dbReference type="NCBI Taxonomy" id="1945634"/>
    <lineage>
        <taxon>Bacteria</taxon>
        <taxon>Bacillati</taxon>
        <taxon>Bacillota</taxon>
        <taxon>Clostridia</taxon>
        <taxon>Eubacteriales</taxon>
        <taxon>Butyricicoccaceae</taxon>
        <taxon>Butyricicoccus</taxon>
    </lineage>
</organism>
<dbReference type="OrthoDB" id="9807553at2"/>
<evidence type="ECO:0000256" key="5">
    <source>
        <dbReference type="ARBA" id="ARBA00022755"/>
    </source>
</evidence>
<dbReference type="FunFam" id="1.10.300.10:FF:000001">
    <property type="entry name" value="Adenylosuccinate synthetase"/>
    <property type="match status" value="1"/>
</dbReference>
<dbReference type="Gene3D" id="3.40.440.10">
    <property type="entry name" value="Adenylosuccinate Synthetase, subunit A, domain 1"/>
    <property type="match status" value="1"/>
</dbReference>
<evidence type="ECO:0000256" key="9">
    <source>
        <dbReference type="PROSITE-ProRule" id="PRU10134"/>
    </source>
</evidence>
<comment type="cofactor">
    <cofactor evidence="8">
        <name>Mg(2+)</name>
        <dbReference type="ChEBI" id="CHEBI:18420"/>
    </cofactor>
    <text evidence="8">Binds 1 Mg(2+) ion per subunit.</text>
</comment>
<dbReference type="InterPro" id="IPR042109">
    <property type="entry name" value="Adenylosuccinate_synth_dom1"/>
</dbReference>
<keyword evidence="6 8" id="KW-0460">Magnesium</keyword>
<dbReference type="NCBIfam" id="TIGR00184">
    <property type="entry name" value="purA"/>
    <property type="match status" value="1"/>
</dbReference>
<comment type="catalytic activity">
    <reaction evidence="8 10">
        <text>IMP + L-aspartate + GTP = N(6)-(1,2-dicarboxyethyl)-AMP + GDP + phosphate + 2 H(+)</text>
        <dbReference type="Rhea" id="RHEA:15753"/>
        <dbReference type="ChEBI" id="CHEBI:15378"/>
        <dbReference type="ChEBI" id="CHEBI:29991"/>
        <dbReference type="ChEBI" id="CHEBI:37565"/>
        <dbReference type="ChEBI" id="CHEBI:43474"/>
        <dbReference type="ChEBI" id="CHEBI:57567"/>
        <dbReference type="ChEBI" id="CHEBI:58053"/>
        <dbReference type="ChEBI" id="CHEBI:58189"/>
        <dbReference type="EC" id="6.3.4.4"/>
    </reaction>
</comment>
<name>A0A252F7Q0_9FIRM</name>
<evidence type="ECO:0000256" key="4">
    <source>
        <dbReference type="ARBA" id="ARBA00022741"/>
    </source>
</evidence>
<sequence length="425" mass="46419">MPGKIVLGAQWGDEGKGKYIDIFASQADLVVRSQGGNNAGHTVVVGDESYKLQLIPSGILYPNCVNIIGPGVVVNPKSILGEMDGLNERGISTDKLYIDARAHCILPWHLELDALSEKARGGDDIGTTKKGIGPTYMDKSERIGVRMHDFVDPERFEAVMTEACERKNKVITGVYGGEPIDIKAVLEEYKVYADRLRSHVCDTSVLTYNAIKEGKEVLFEGAQGTLLDLDMGTYPYVTSSHPVSGGCCVGSGVGPTAIDEIVGICKSYTTRVGKGPFPTELFDETGDYIRNAGGEFGTVTGRPRRTGWFDAVIARYAVRVNGLTEMVINKIDPLCGLPKLKVCVAYDFKGERITEFPANFADLEHCTPIYEEFDGFTEDITKCKTFDELPVNVKNYIKELEKIIGCPVRLLGVGPGRDQVISIDK</sequence>
<feature type="binding site" evidence="8">
    <location>
        <begin position="412"/>
        <end position="414"/>
    </location>
    <ligand>
        <name>GTP</name>
        <dbReference type="ChEBI" id="CHEBI:37565"/>
    </ligand>
</feature>
<feature type="binding site" description="in other chain" evidence="8">
    <location>
        <position position="223"/>
    </location>
    <ligand>
        <name>IMP</name>
        <dbReference type="ChEBI" id="CHEBI:58053"/>
        <note>ligand shared between dimeric partners</note>
    </ligand>
</feature>
<reference evidence="11 12" key="1">
    <citation type="submission" date="2017-05" db="EMBL/GenBank/DDBJ databases">
        <title>Butyricicoccus porcorum sp. nov. a butyrate-producing bacterium from the swine intestinal tract.</title>
        <authorList>
            <person name="Trachsel J."/>
            <person name="Humphrey S."/>
            <person name="Allen H.K."/>
        </authorList>
    </citation>
    <scope>NUCLEOTIDE SEQUENCE [LARGE SCALE GENOMIC DNA]</scope>
    <source>
        <strain evidence="11">BB10</strain>
    </source>
</reference>
<dbReference type="GO" id="GO:0004019">
    <property type="term" value="F:adenylosuccinate synthase activity"/>
    <property type="evidence" value="ECO:0007669"/>
    <property type="project" value="UniProtKB-UniRule"/>
</dbReference>
<dbReference type="PANTHER" id="PTHR11846:SF0">
    <property type="entry name" value="ADENYLOSUCCINATE SYNTHETASE"/>
    <property type="match status" value="1"/>
</dbReference>
<evidence type="ECO:0000313" key="12">
    <source>
        <dbReference type="Proteomes" id="UP000194903"/>
    </source>
</evidence>
<evidence type="ECO:0000313" key="11">
    <source>
        <dbReference type="EMBL" id="OUM21793.1"/>
    </source>
</evidence>
<dbReference type="GO" id="GO:0005525">
    <property type="term" value="F:GTP binding"/>
    <property type="evidence" value="ECO:0007669"/>
    <property type="project" value="UniProtKB-UniRule"/>
</dbReference>
<feature type="binding site" evidence="8">
    <location>
        <position position="304"/>
    </location>
    <ligand>
        <name>GTP</name>
        <dbReference type="ChEBI" id="CHEBI:37565"/>
    </ligand>
</feature>
<feature type="active site" description="Proton donor" evidence="8">
    <location>
        <position position="41"/>
    </location>
</feature>
<feature type="active site" description="Proton acceptor" evidence="8">
    <location>
        <position position="13"/>
    </location>
</feature>
<comment type="function">
    <text evidence="8">Plays an important role in the de novo pathway of purine nucleotide biosynthesis. Catalyzes the first committed step in the biosynthesis of AMP from IMP.</text>
</comment>
<feature type="binding site" evidence="8">
    <location>
        <position position="13"/>
    </location>
    <ligand>
        <name>Mg(2+)</name>
        <dbReference type="ChEBI" id="CHEBI:18420"/>
    </ligand>
</feature>
<evidence type="ECO:0000256" key="10">
    <source>
        <dbReference type="RuleBase" id="RU000520"/>
    </source>
</evidence>
<feature type="binding site" evidence="8">
    <location>
        <begin position="330"/>
        <end position="332"/>
    </location>
    <ligand>
        <name>GTP</name>
        <dbReference type="ChEBI" id="CHEBI:37565"/>
    </ligand>
</feature>
<dbReference type="RefSeq" id="WP_087016781.1">
    <property type="nucleotide sequence ID" value="NZ_CP178353.1"/>
</dbReference>